<dbReference type="RefSeq" id="WP_208340268.1">
    <property type="nucleotide sequence ID" value="NZ_CAWQFN010000640.1"/>
</dbReference>
<evidence type="ECO:0000313" key="1">
    <source>
        <dbReference type="EMBL" id="MDR9893008.1"/>
    </source>
</evidence>
<reference evidence="2" key="1">
    <citation type="journal article" date="2021" name="Science">
        <title>Hunting the eagle killer: A cyanobacterial neurotoxin causes vacuolar myelinopathy.</title>
        <authorList>
            <person name="Breinlinger S."/>
            <person name="Phillips T.J."/>
            <person name="Haram B.N."/>
            <person name="Mares J."/>
            <person name="Martinez Yerena J.A."/>
            <person name="Hrouzek P."/>
            <person name="Sobotka R."/>
            <person name="Henderson W.M."/>
            <person name="Schmieder P."/>
            <person name="Williams S.M."/>
            <person name="Lauderdale J.D."/>
            <person name="Wilde H.D."/>
            <person name="Gerrin W."/>
            <person name="Kust A."/>
            <person name="Washington J.W."/>
            <person name="Wagner C."/>
            <person name="Geier B."/>
            <person name="Liebeke M."/>
            <person name="Enke H."/>
            <person name="Niedermeyer T.H.J."/>
            <person name="Wilde S.B."/>
        </authorList>
    </citation>
    <scope>NUCLEOTIDE SEQUENCE [LARGE SCALE GENOMIC DNA]</scope>
    <source>
        <strain evidence="2">Thurmond2011</strain>
    </source>
</reference>
<protein>
    <submittedName>
        <fullName evidence="1">Uncharacterized protein</fullName>
    </submittedName>
</protein>
<sequence>MLKEDHKYDGKLAVIQIEIYKDISLNTIYLELSISFGSLNNQVKRINIWSFKEETINIKFGIKSGELCLNLTNGSMPLCERKELLNQYDNWRGIPVGKPEAPVWQFELHNQSSIKDILKGSLRQKILGNLKILEADTCCEIEAVFKISLNKDVLAIISPDISKVRKETLKGALVQRLKPELENYVSKVTLRYEPAINF</sequence>
<organism evidence="1 2">
    <name type="scientific">Aetokthonos hydrillicola Thurmond2011</name>
    <dbReference type="NCBI Taxonomy" id="2712845"/>
    <lineage>
        <taxon>Bacteria</taxon>
        <taxon>Bacillati</taxon>
        <taxon>Cyanobacteriota</taxon>
        <taxon>Cyanophyceae</taxon>
        <taxon>Nostocales</taxon>
        <taxon>Hapalosiphonaceae</taxon>
        <taxon>Aetokthonos</taxon>
    </lineage>
</organism>
<comment type="caution">
    <text evidence="1">The sequence shown here is derived from an EMBL/GenBank/DDBJ whole genome shotgun (WGS) entry which is preliminary data.</text>
</comment>
<dbReference type="Proteomes" id="UP000667802">
    <property type="component" value="Unassembled WGS sequence"/>
</dbReference>
<gene>
    <name evidence="1" type="ORF">G7B40_000210</name>
</gene>
<evidence type="ECO:0000313" key="2">
    <source>
        <dbReference type="Proteomes" id="UP000667802"/>
    </source>
</evidence>
<name>A0AAP5I4K1_9CYAN</name>
<keyword evidence="2" id="KW-1185">Reference proteome</keyword>
<dbReference type="AlphaFoldDB" id="A0AAP5I4K1"/>
<dbReference type="EMBL" id="JAALHA020000001">
    <property type="protein sequence ID" value="MDR9893008.1"/>
    <property type="molecule type" value="Genomic_DNA"/>
</dbReference>
<accession>A0AAP5I4K1</accession>
<proteinExistence type="predicted"/>